<keyword evidence="4" id="KW-0804">Transcription</keyword>
<evidence type="ECO:0000256" key="3">
    <source>
        <dbReference type="ARBA" id="ARBA00023159"/>
    </source>
</evidence>
<dbReference type="InterPro" id="IPR011008">
    <property type="entry name" value="Dimeric_a/b-barrel"/>
</dbReference>
<dbReference type="SUPFAM" id="SSF46785">
    <property type="entry name" value="Winged helix' DNA-binding domain"/>
    <property type="match status" value="1"/>
</dbReference>
<dbReference type="InterPro" id="IPR036388">
    <property type="entry name" value="WH-like_DNA-bd_sf"/>
</dbReference>
<dbReference type="InterPro" id="IPR000485">
    <property type="entry name" value="AsnC-type_HTH_dom"/>
</dbReference>
<gene>
    <name evidence="6" type="ORF">DZC73_21630</name>
</gene>
<evidence type="ECO:0000256" key="4">
    <source>
        <dbReference type="ARBA" id="ARBA00023163"/>
    </source>
</evidence>
<dbReference type="PANTHER" id="PTHR30154:SF0">
    <property type="entry name" value="LEUCINE-RESPONSIVE REGULATORY PROTEIN"/>
    <property type="match status" value="1"/>
</dbReference>
<dbReference type="SMART" id="SM00344">
    <property type="entry name" value="HTH_ASNC"/>
    <property type="match status" value="1"/>
</dbReference>
<accession>A0A3N7HP88</accession>
<dbReference type="Pfam" id="PF01037">
    <property type="entry name" value="AsnC_trans_reg"/>
    <property type="match status" value="1"/>
</dbReference>
<dbReference type="AlphaFoldDB" id="A0A3N7HP88"/>
<dbReference type="Proteomes" id="UP000267464">
    <property type="component" value="Unassembled WGS sequence"/>
</dbReference>
<keyword evidence="2" id="KW-0238">DNA-binding</keyword>
<proteinExistence type="predicted"/>
<dbReference type="GO" id="GO:0005829">
    <property type="term" value="C:cytosol"/>
    <property type="evidence" value="ECO:0007669"/>
    <property type="project" value="TreeGrafter"/>
</dbReference>
<dbReference type="OrthoDB" id="8526125at2"/>
<dbReference type="Pfam" id="PF13412">
    <property type="entry name" value="HTH_24"/>
    <property type="match status" value="1"/>
</dbReference>
<protein>
    <submittedName>
        <fullName evidence="6">AsnC family transcriptional regulator</fullName>
    </submittedName>
</protein>
<evidence type="ECO:0000256" key="2">
    <source>
        <dbReference type="ARBA" id="ARBA00023125"/>
    </source>
</evidence>
<dbReference type="SUPFAM" id="SSF54909">
    <property type="entry name" value="Dimeric alpha+beta barrel"/>
    <property type="match status" value="1"/>
</dbReference>
<evidence type="ECO:0000256" key="1">
    <source>
        <dbReference type="ARBA" id="ARBA00023015"/>
    </source>
</evidence>
<name>A0A3N7HP88_9BURK</name>
<dbReference type="InterPro" id="IPR019887">
    <property type="entry name" value="Tscrpt_reg_AsnC/Lrp_C"/>
</dbReference>
<evidence type="ECO:0000313" key="6">
    <source>
        <dbReference type="EMBL" id="RQP22936.1"/>
    </source>
</evidence>
<comment type="caution">
    <text evidence="6">The sequence shown here is derived from an EMBL/GenBank/DDBJ whole genome shotgun (WGS) entry which is preliminary data.</text>
</comment>
<keyword evidence="3" id="KW-0010">Activator</keyword>
<keyword evidence="1" id="KW-0805">Transcription regulation</keyword>
<keyword evidence="7" id="KW-1185">Reference proteome</keyword>
<reference evidence="6 7" key="2">
    <citation type="submission" date="2018-12" db="EMBL/GenBank/DDBJ databases">
        <title>Rhizobacter gummiphilus sp. nov., a rubber-degrading bacterium isolated from the soil of a botanical garden in Japan.</title>
        <authorList>
            <person name="Shunsuke S.S."/>
        </authorList>
    </citation>
    <scope>NUCLEOTIDE SEQUENCE [LARGE SCALE GENOMIC DNA]</scope>
    <source>
        <strain evidence="6 7">S-16</strain>
    </source>
</reference>
<dbReference type="InterPro" id="IPR019888">
    <property type="entry name" value="Tscrpt_reg_AsnC-like"/>
</dbReference>
<dbReference type="PANTHER" id="PTHR30154">
    <property type="entry name" value="LEUCINE-RESPONSIVE REGULATORY PROTEIN"/>
    <property type="match status" value="1"/>
</dbReference>
<sequence>MVRLPAGADRIDLRILRTLQRCGRISYQKLGEEVHLSPTAVFERVKRLEREGFILGYEARLDASKLGSGGTMYIEVRLERACIGAMQRFNDAVRACPDVMECHLVAGDCDYLMKIRVADDHAMDEPLPASIRSLPGVREMRGFGVKTGLKQERALSF</sequence>
<feature type="domain" description="HTH asnC-type" evidence="5">
    <location>
        <begin position="8"/>
        <end position="69"/>
    </location>
</feature>
<dbReference type="InterPro" id="IPR036390">
    <property type="entry name" value="WH_DNA-bd_sf"/>
</dbReference>
<dbReference type="GO" id="GO:0043565">
    <property type="term" value="F:sequence-specific DNA binding"/>
    <property type="evidence" value="ECO:0007669"/>
    <property type="project" value="InterPro"/>
</dbReference>
<dbReference type="Gene3D" id="1.10.10.10">
    <property type="entry name" value="Winged helix-like DNA-binding domain superfamily/Winged helix DNA-binding domain"/>
    <property type="match status" value="1"/>
</dbReference>
<dbReference type="Gene3D" id="3.30.70.920">
    <property type="match status" value="1"/>
</dbReference>
<dbReference type="GO" id="GO:0043200">
    <property type="term" value="P:response to amino acid"/>
    <property type="evidence" value="ECO:0007669"/>
    <property type="project" value="TreeGrafter"/>
</dbReference>
<reference evidence="6 7" key="1">
    <citation type="submission" date="2018-08" db="EMBL/GenBank/DDBJ databases">
        <authorList>
            <person name="Khan S.A."/>
            <person name="Jeon C.O."/>
            <person name="Chun B.H."/>
            <person name="Jeong S.E."/>
        </authorList>
    </citation>
    <scope>NUCLEOTIDE SEQUENCE [LARGE SCALE GENOMIC DNA]</scope>
    <source>
        <strain evidence="6 7">S-16</strain>
    </source>
</reference>
<dbReference type="EMBL" id="QUSW01000006">
    <property type="protein sequence ID" value="RQP22936.1"/>
    <property type="molecule type" value="Genomic_DNA"/>
</dbReference>
<dbReference type="PRINTS" id="PR00033">
    <property type="entry name" value="HTHASNC"/>
</dbReference>
<dbReference type="PROSITE" id="PS50956">
    <property type="entry name" value="HTH_ASNC_2"/>
    <property type="match status" value="1"/>
</dbReference>
<evidence type="ECO:0000259" key="5">
    <source>
        <dbReference type="PROSITE" id="PS50956"/>
    </source>
</evidence>
<organism evidence="6 7">
    <name type="scientific">Piscinibacter terrae</name>
    <dbReference type="NCBI Taxonomy" id="2496871"/>
    <lineage>
        <taxon>Bacteria</taxon>
        <taxon>Pseudomonadati</taxon>
        <taxon>Pseudomonadota</taxon>
        <taxon>Betaproteobacteria</taxon>
        <taxon>Burkholderiales</taxon>
        <taxon>Sphaerotilaceae</taxon>
        <taxon>Piscinibacter</taxon>
    </lineage>
</organism>
<evidence type="ECO:0000313" key="7">
    <source>
        <dbReference type="Proteomes" id="UP000267464"/>
    </source>
</evidence>